<name>A0A3G8LS78_9GAMM</name>
<dbReference type="EMBL" id="CP034015">
    <property type="protein sequence ID" value="AZG71730.1"/>
    <property type="molecule type" value="Genomic_DNA"/>
</dbReference>
<protein>
    <submittedName>
        <fullName evidence="2">Uncharacterized protein</fullName>
    </submittedName>
</protein>
<feature type="transmembrane region" description="Helical" evidence="1">
    <location>
        <begin position="96"/>
        <end position="124"/>
    </location>
</feature>
<keyword evidence="1" id="KW-1133">Transmembrane helix</keyword>
<organism evidence="2 3">
    <name type="scientific">Shewanella livingstonensis</name>
    <dbReference type="NCBI Taxonomy" id="150120"/>
    <lineage>
        <taxon>Bacteria</taxon>
        <taxon>Pseudomonadati</taxon>
        <taxon>Pseudomonadota</taxon>
        <taxon>Gammaproteobacteria</taxon>
        <taxon>Alteromonadales</taxon>
        <taxon>Shewanellaceae</taxon>
        <taxon>Shewanella</taxon>
    </lineage>
</organism>
<evidence type="ECO:0000313" key="3">
    <source>
        <dbReference type="Proteomes" id="UP000278035"/>
    </source>
</evidence>
<feature type="transmembrane region" description="Helical" evidence="1">
    <location>
        <begin position="73"/>
        <end position="90"/>
    </location>
</feature>
<keyword evidence="1" id="KW-0472">Membrane</keyword>
<accession>A0A3G8LS78</accession>
<keyword evidence="1" id="KW-0812">Transmembrane</keyword>
<feature type="transmembrane region" description="Helical" evidence="1">
    <location>
        <begin position="7"/>
        <end position="30"/>
    </location>
</feature>
<reference evidence="3" key="1">
    <citation type="submission" date="2018-11" db="EMBL/GenBank/DDBJ databases">
        <title>Shewanella sp. M2.</title>
        <authorList>
            <person name="Hwang Y.J."/>
            <person name="Hwang C.Y."/>
        </authorList>
    </citation>
    <scope>NUCLEOTIDE SEQUENCE [LARGE SCALE GENOMIC DNA]</scope>
    <source>
        <strain evidence="3">LMG 19866</strain>
    </source>
</reference>
<evidence type="ECO:0000313" key="2">
    <source>
        <dbReference type="EMBL" id="AZG71730.1"/>
    </source>
</evidence>
<dbReference type="RefSeq" id="WP_124729352.1">
    <property type="nucleotide sequence ID" value="NZ_CBCSKC010000016.1"/>
</dbReference>
<keyword evidence="3" id="KW-1185">Reference proteome</keyword>
<dbReference type="AlphaFoldDB" id="A0A3G8LS78"/>
<evidence type="ECO:0000256" key="1">
    <source>
        <dbReference type="SAM" id="Phobius"/>
    </source>
</evidence>
<sequence>MKKSPIIAVLTIIQALPVLFAIGFLSSFAFNESTSTWLLISGLVSFFVTGYLGIPAGILLFKGCKLGYQLGTLIWGYAIFVNLTALWRAVIDSGEFIGGLIMYIALTKLLFWLVVSIGIFILLIKALRQSSQASSNIALNEQRETAKPLENINLKAIGLWLMYSVIIIGIYQAGSKMFSKEGENYIEETEQYIQ</sequence>
<dbReference type="KEGG" id="slj:EGC82_02470"/>
<dbReference type="Proteomes" id="UP000278035">
    <property type="component" value="Chromosome"/>
</dbReference>
<feature type="transmembrane region" description="Helical" evidence="1">
    <location>
        <begin position="152"/>
        <end position="171"/>
    </location>
</feature>
<gene>
    <name evidence="2" type="ORF">EGC82_02470</name>
</gene>
<dbReference type="OrthoDB" id="9933883at2"/>
<feature type="transmembrane region" description="Helical" evidence="1">
    <location>
        <begin position="36"/>
        <end position="61"/>
    </location>
</feature>
<proteinExistence type="predicted"/>